<keyword evidence="2" id="KW-1185">Reference proteome</keyword>
<dbReference type="Proteomes" id="UP001524587">
    <property type="component" value="Unassembled WGS sequence"/>
</dbReference>
<dbReference type="RefSeq" id="WP_422864099.1">
    <property type="nucleotide sequence ID" value="NZ_JAMSKV010000007.1"/>
</dbReference>
<name>A0ABT1W6W6_9PROT</name>
<gene>
    <name evidence="1" type="ORF">NFI95_09150</name>
</gene>
<protein>
    <submittedName>
        <fullName evidence="1">Uncharacterized protein</fullName>
    </submittedName>
</protein>
<evidence type="ECO:0000313" key="1">
    <source>
        <dbReference type="EMBL" id="MCQ8278617.1"/>
    </source>
</evidence>
<organism evidence="1 2">
    <name type="scientific">Endosaccharibacter trunci</name>
    <dbReference type="NCBI Taxonomy" id="2812733"/>
    <lineage>
        <taxon>Bacteria</taxon>
        <taxon>Pseudomonadati</taxon>
        <taxon>Pseudomonadota</taxon>
        <taxon>Alphaproteobacteria</taxon>
        <taxon>Acetobacterales</taxon>
        <taxon>Acetobacteraceae</taxon>
        <taxon>Endosaccharibacter</taxon>
    </lineage>
</organism>
<accession>A0ABT1W6W6</accession>
<dbReference type="EMBL" id="JAMSKV010000007">
    <property type="protein sequence ID" value="MCQ8278617.1"/>
    <property type="molecule type" value="Genomic_DNA"/>
</dbReference>
<proteinExistence type="predicted"/>
<evidence type="ECO:0000313" key="2">
    <source>
        <dbReference type="Proteomes" id="UP001524587"/>
    </source>
</evidence>
<sequence length="238" mass="26786">MLFDSHRAFHRRLLPALFNRLLPPNVSFVSVPGSEGPIRAKVAAMSRRSFARRMCDETLDTTIWTRFSQPASMVHASDDEVRRWAVRTTAAGIRTAAAWAAALAPEGATSEERWRALFSETYRLELRPERGDRSAQVYRANRHWFDAISDTLAKEPAACAKQSSWRARKMAGKPLNLARLIKAAFTFDGGADYISGKLGRHTGVVITPTRWQHRHPLLGAPGILLAHRRARKRMFGKN</sequence>
<reference evidence="1 2" key="1">
    <citation type="submission" date="2022-06" db="EMBL/GenBank/DDBJ databases">
        <title>Endosaccharibacter gen. nov., sp. nov., endophytic bacteria isolated from sugarcane.</title>
        <authorList>
            <person name="Pitiwittayakul N."/>
            <person name="Yukphan P."/>
            <person name="Charoenyingcharoen P."/>
            <person name="Tanasupawat S."/>
        </authorList>
    </citation>
    <scope>NUCLEOTIDE SEQUENCE [LARGE SCALE GENOMIC DNA]</scope>
    <source>
        <strain evidence="1 2">KSS8</strain>
    </source>
</reference>
<comment type="caution">
    <text evidence="1">The sequence shown here is derived from an EMBL/GenBank/DDBJ whole genome shotgun (WGS) entry which is preliminary data.</text>
</comment>